<protein>
    <submittedName>
        <fullName evidence="3">Uncharacterized protein</fullName>
    </submittedName>
</protein>
<dbReference type="AlphaFoldDB" id="A0A914QSP1"/>
<feature type="compositionally biased region" description="Polar residues" evidence="1">
    <location>
        <begin position="59"/>
        <end position="78"/>
    </location>
</feature>
<reference evidence="3" key="1">
    <citation type="submission" date="2022-11" db="UniProtKB">
        <authorList>
            <consortium name="WormBaseParasite"/>
        </authorList>
    </citation>
    <scope>IDENTIFICATION</scope>
</reference>
<evidence type="ECO:0000313" key="2">
    <source>
        <dbReference type="Proteomes" id="UP000887578"/>
    </source>
</evidence>
<sequence>MSFFFPYVCEAENNNTSPEDENPDTDNIASLACEEVFEDDSSISEPLTSEKSLKILPNRSPNSQPHQNHHLGTNNTRFSRGFAHHKISTTTSNGTRLSPTMETHHEVAEVR</sequence>
<keyword evidence="2" id="KW-1185">Reference proteome</keyword>
<proteinExistence type="predicted"/>
<feature type="region of interest" description="Disordered" evidence="1">
    <location>
        <begin position="39"/>
        <end position="111"/>
    </location>
</feature>
<dbReference type="Proteomes" id="UP000887578">
    <property type="component" value="Unplaced"/>
</dbReference>
<organism evidence="2 3">
    <name type="scientific">Panagrolaimus davidi</name>
    <dbReference type="NCBI Taxonomy" id="227884"/>
    <lineage>
        <taxon>Eukaryota</taxon>
        <taxon>Metazoa</taxon>
        <taxon>Ecdysozoa</taxon>
        <taxon>Nematoda</taxon>
        <taxon>Chromadorea</taxon>
        <taxon>Rhabditida</taxon>
        <taxon>Tylenchina</taxon>
        <taxon>Panagrolaimomorpha</taxon>
        <taxon>Panagrolaimoidea</taxon>
        <taxon>Panagrolaimidae</taxon>
        <taxon>Panagrolaimus</taxon>
    </lineage>
</organism>
<name>A0A914QSP1_9BILA</name>
<evidence type="ECO:0000256" key="1">
    <source>
        <dbReference type="SAM" id="MobiDB-lite"/>
    </source>
</evidence>
<feature type="compositionally biased region" description="Basic and acidic residues" evidence="1">
    <location>
        <begin position="102"/>
        <end position="111"/>
    </location>
</feature>
<feature type="compositionally biased region" description="Polar residues" evidence="1">
    <location>
        <begin position="88"/>
        <end position="101"/>
    </location>
</feature>
<accession>A0A914QSP1</accession>
<evidence type="ECO:0000313" key="3">
    <source>
        <dbReference type="WBParaSite" id="PDA_v2.g6540.t1"/>
    </source>
</evidence>
<dbReference type="WBParaSite" id="PDA_v2.g6540.t1">
    <property type="protein sequence ID" value="PDA_v2.g6540.t1"/>
    <property type="gene ID" value="PDA_v2.g6540"/>
</dbReference>